<protein>
    <submittedName>
        <fullName evidence="2">(African queen) hypothetical protein</fullName>
    </submittedName>
</protein>
<reference evidence="2" key="1">
    <citation type="submission" date="2021-09" db="EMBL/GenBank/DDBJ databases">
        <authorList>
            <person name="Martin H S."/>
        </authorList>
    </citation>
    <scope>NUCLEOTIDE SEQUENCE</scope>
</reference>
<feature type="region of interest" description="Disordered" evidence="1">
    <location>
        <begin position="1"/>
        <end position="34"/>
    </location>
</feature>
<evidence type="ECO:0000313" key="3">
    <source>
        <dbReference type="Proteomes" id="UP000789524"/>
    </source>
</evidence>
<feature type="region of interest" description="Disordered" evidence="1">
    <location>
        <begin position="76"/>
        <end position="132"/>
    </location>
</feature>
<proteinExistence type="predicted"/>
<evidence type="ECO:0000256" key="1">
    <source>
        <dbReference type="SAM" id="MobiDB-lite"/>
    </source>
</evidence>
<comment type="caution">
    <text evidence="2">The sequence shown here is derived from an EMBL/GenBank/DDBJ whole genome shotgun (WGS) entry which is preliminary data.</text>
</comment>
<keyword evidence="3" id="KW-1185">Reference proteome</keyword>
<gene>
    <name evidence="2" type="ORF">DCHRY22_LOCUS15474</name>
</gene>
<feature type="compositionally biased region" description="Basic and acidic residues" evidence="1">
    <location>
        <begin position="105"/>
        <end position="118"/>
    </location>
</feature>
<dbReference type="Proteomes" id="UP000789524">
    <property type="component" value="Unassembled WGS sequence"/>
</dbReference>
<evidence type="ECO:0000313" key="2">
    <source>
        <dbReference type="EMBL" id="CAG9584980.1"/>
    </source>
</evidence>
<accession>A0A8J2W7L2</accession>
<sequence length="132" mass="13410">MGLGSIKYDDEGSSALSAGRLTSRGALRLTTGRHGDWRSELHTTFTSKARGVGVSSAEEVVGDSLVPAGGVVMQAVGGPVSGAHAARGGRALRRRRRRRGAGGARDGRTGHTSGRHDGPSATDGASTGYGAR</sequence>
<feature type="compositionally biased region" description="Basic residues" evidence="1">
    <location>
        <begin position="90"/>
        <end position="100"/>
    </location>
</feature>
<dbReference type="AlphaFoldDB" id="A0A8J2W7L2"/>
<dbReference type="EMBL" id="CAKASE010000082">
    <property type="protein sequence ID" value="CAG9584980.1"/>
    <property type="molecule type" value="Genomic_DNA"/>
</dbReference>
<name>A0A8J2W7L2_9NEOP</name>
<organism evidence="2 3">
    <name type="scientific">Danaus chrysippus</name>
    <name type="common">African queen</name>
    <dbReference type="NCBI Taxonomy" id="151541"/>
    <lineage>
        <taxon>Eukaryota</taxon>
        <taxon>Metazoa</taxon>
        <taxon>Ecdysozoa</taxon>
        <taxon>Arthropoda</taxon>
        <taxon>Hexapoda</taxon>
        <taxon>Insecta</taxon>
        <taxon>Pterygota</taxon>
        <taxon>Neoptera</taxon>
        <taxon>Endopterygota</taxon>
        <taxon>Lepidoptera</taxon>
        <taxon>Glossata</taxon>
        <taxon>Ditrysia</taxon>
        <taxon>Papilionoidea</taxon>
        <taxon>Nymphalidae</taxon>
        <taxon>Danainae</taxon>
        <taxon>Danaini</taxon>
        <taxon>Danaina</taxon>
        <taxon>Danaus</taxon>
        <taxon>Anosia</taxon>
    </lineage>
</organism>